<keyword evidence="6" id="KW-1185">Reference proteome</keyword>
<dbReference type="Proteomes" id="UP001596287">
    <property type="component" value="Unassembled WGS sequence"/>
</dbReference>
<evidence type="ECO:0000313" key="6">
    <source>
        <dbReference type="Proteomes" id="UP001596287"/>
    </source>
</evidence>
<feature type="domain" description="P/Homo B" evidence="4">
    <location>
        <begin position="642"/>
        <end position="802"/>
    </location>
</feature>
<dbReference type="PANTHER" id="PTHR11905:SF159">
    <property type="entry name" value="ADAM METALLOPROTEASE"/>
    <property type="match status" value="1"/>
</dbReference>
<dbReference type="InterPro" id="IPR002884">
    <property type="entry name" value="P_dom"/>
</dbReference>
<keyword evidence="3" id="KW-0378">Hydrolase</keyword>
<dbReference type="Gene3D" id="2.60.40.10">
    <property type="entry name" value="Immunoglobulins"/>
    <property type="match status" value="1"/>
</dbReference>
<evidence type="ECO:0000256" key="1">
    <source>
        <dbReference type="ARBA" id="ARBA00022670"/>
    </source>
</evidence>
<dbReference type="Gene3D" id="2.60.120.260">
    <property type="entry name" value="Galactose-binding domain-like"/>
    <property type="match status" value="1"/>
</dbReference>
<dbReference type="Pfam" id="PF18962">
    <property type="entry name" value="Por_Secre_tail"/>
    <property type="match status" value="1"/>
</dbReference>
<gene>
    <name evidence="5" type="ORF">ACFPVY_16695</name>
</gene>
<evidence type="ECO:0000256" key="2">
    <source>
        <dbReference type="ARBA" id="ARBA00022729"/>
    </source>
</evidence>
<organism evidence="5 6">
    <name type="scientific">Flavobacterium qiangtangense</name>
    <dbReference type="NCBI Taxonomy" id="1442595"/>
    <lineage>
        <taxon>Bacteria</taxon>
        <taxon>Pseudomonadati</taxon>
        <taxon>Bacteroidota</taxon>
        <taxon>Flavobacteriia</taxon>
        <taxon>Flavobacteriales</taxon>
        <taxon>Flavobacteriaceae</taxon>
        <taxon>Flavobacterium</taxon>
    </lineage>
</organism>
<protein>
    <submittedName>
        <fullName evidence="5">Reprolysin-like metallopeptidase</fullName>
    </submittedName>
</protein>
<dbReference type="PROSITE" id="PS51829">
    <property type="entry name" value="P_HOMO_B"/>
    <property type="match status" value="1"/>
</dbReference>
<dbReference type="NCBIfam" id="TIGR04183">
    <property type="entry name" value="Por_Secre_tail"/>
    <property type="match status" value="1"/>
</dbReference>
<keyword evidence="1" id="KW-0645">Protease</keyword>
<reference evidence="6" key="1">
    <citation type="journal article" date="2019" name="Int. J. Syst. Evol. Microbiol.">
        <title>The Global Catalogue of Microorganisms (GCM) 10K type strain sequencing project: providing services to taxonomists for standard genome sequencing and annotation.</title>
        <authorList>
            <consortium name="The Broad Institute Genomics Platform"/>
            <consortium name="The Broad Institute Genome Sequencing Center for Infectious Disease"/>
            <person name="Wu L."/>
            <person name="Ma J."/>
        </authorList>
    </citation>
    <scope>NUCLEOTIDE SEQUENCE [LARGE SCALE GENOMIC DNA]</scope>
    <source>
        <strain evidence="6">CCUG 49679</strain>
    </source>
</reference>
<dbReference type="RefSeq" id="WP_379793302.1">
    <property type="nucleotide sequence ID" value="NZ_JBHSQB010000021.1"/>
</dbReference>
<dbReference type="Pfam" id="PF13583">
    <property type="entry name" value="Reprolysin_4"/>
    <property type="match status" value="1"/>
</dbReference>
<evidence type="ECO:0000313" key="5">
    <source>
        <dbReference type="EMBL" id="MFC6098290.1"/>
    </source>
</evidence>
<sequence>MKKNLLLTIMMVLIVGTGYSQSLWTKTSAETVASLSKVDRSSMPKEYQVFHLDYEALKAQLQDVPSRANGDISSVVISFPNAEGKLENFRIYEASVLEAPLAANHPEIQSYVGQGVDKPGTSIYFSTTIFGLHTLTRSLNGTSYIDPYTTNLQNYIVYNRSSRSSEPRQFGCQVEDDETLGRASSTDYSNVTFANDGLLRTYRLAMACTVEYAAFHVNAAGVGSGTLAQKKAAVLAAMNVSLVRLNSVYEREMSVRMVLVATNENVIFIDSDSFTNSPEMINEIQPIMDTAIGVGNYDIGHGFCTTDSGIAQLSSVCGSGKARGITGQPNPVGDTFDIDYVAHEMGHQFGAGHTQNNACNRAAATAVEPGSASTIMGYAGICAPNVQSNSDDYFHAVSLAQMFTFVTSGGICSVNTPNGNAAPTVTLLPNYTIPVGTPFVLRGNGADVNGDALTYCWEQTNAGATTAVPSATTTDSNPNFRSVAPTASPNRYFPSLQNVIANNLVSAWEVIPNVARTMNFALTVRDNRTPNGGQTARQNMTVTFNAANGPFAVTSQATDGISYTQNSTQTVTWNVAGTAAAPFNSPNVKISLSTDGGLTYPTVLIASTPNDGTQAITIPNVAAPYCRIMVESIGNIFYALNTKPFAIGYTVTTSCVTYSNTTVLPIPDGTGPNVGGATAGSTITIPDNVTITDVNVNVNATHTYFWDLVVALVHPDNTQVALLNRNCNNVSTGFNINFNDGAPAVVCSAAVNGTYSPAGSLPTLNGKQSNGNWQLLLRDFYNGDTGQLNSWSVEICSQTAVLSTENFGLAGFKIYPNPNNGNFNVQFDSQSGNEINVGVHDIRGRQIFNQSFENTGLFNQNLELNNVQSGVYMVTVQDGDKKETRKIVIQ</sequence>
<dbReference type="Gene3D" id="3.40.390.10">
    <property type="entry name" value="Collagenase (Catalytic Domain)"/>
    <property type="match status" value="1"/>
</dbReference>
<evidence type="ECO:0000259" key="4">
    <source>
        <dbReference type="PROSITE" id="PS51829"/>
    </source>
</evidence>
<dbReference type="InterPro" id="IPR026444">
    <property type="entry name" value="Secre_tail"/>
</dbReference>
<comment type="caution">
    <text evidence="5">The sequence shown here is derived from an EMBL/GenBank/DDBJ whole genome shotgun (WGS) entry which is preliminary data.</text>
</comment>
<dbReference type="InterPro" id="IPR013783">
    <property type="entry name" value="Ig-like_fold"/>
</dbReference>
<dbReference type="InterPro" id="IPR008979">
    <property type="entry name" value="Galactose-bd-like_sf"/>
</dbReference>
<proteinExistence type="predicted"/>
<dbReference type="EMBL" id="JBHSQB010000021">
    <property type="protein sequence ID" value="MFC6098290.1"/>
    <property type="molecule type" value="Genomic_DNA"/>
</dbReference>
<dbReference type="Pfam" id="PF01483">
    <property type="entry name" value="P_proprotein"/>
    <property type="match status" value="1"/>
</dbReference>
<dbReference type="SUPFAM" id="SSF49785">
    <property type="entry name" value="Galactose-binding domain-like"/>
    <property type="match status" value="1"/>
</dbReference>
<name>A0ABW1PRK0_9FLAO</name>
<dbReference type="PANTHER" id="PTHR11905">
    <property type="entry name" value="ADAM A DISINTEGRIN AND METALLOPROTEASE DOMAIN"/>
    <property type="match status" value="1"/>
</dbReference>
<accession>A0ABW1PRK0</accession>
<dbReference type="InterPro" id="IPR024079">
    <property type="entry name" value="MetalloPept_cat_dom_sf"/>
</dbReference>
<dbReference type="SUPFAM" id="SSF55486">
    <property type="entry name" value="Metalloproteases ('zincins'), catalytic domain"/>
    <property type="match status" value="1"/>
</dbReference>
<evidence type="ECO:0000256" key="3">
    <source>
        <dbReference type="ARBA" id="ARBA00022801"/>
    </source>
</evidence>
<keyword evidence="2" id="KW-0732">Signal</keyword>